<keyword evidence="5" id="KW-0636">Prenylation</keyword>
<sequence length="205" mass="22629">MAPGSSSKQRDYDYLFKLVLIGDSGVGKSCLLLRFADDAFTESYISTIGVDFRFRTVKIDNKTVKLQIWDTAGQERFRTITSAYYRGADGIIMVFDVTSTESFDHVNDWLKEVNRYAAEGTVKLLVGNKSDRTADKVVTEAQAKEFADELGIPFIETSAKSSKNVEEAFLTMAGELIRQRDARGGSSETTGIDLNGEKKAGSNCC</sequence>
<evidence type="ECO:0000313" key="8">
    <source>
        <dbReference type="Proteomes" id="UP000291116"/>
    </source>
</evidence>
<evidence type="ECO:0000256" key="4">
    <source>
        <dbReference type="ARBA" id="ARBA00023288"/>
    </source>
</evidence>
<keyword evidence="8" id="KW-1185">Reference proteome</keyword>
<comment type="similarity">
    <text evidence="1">Belongs to the small GTPase superfamily. Rab family.</text>
</comment>
<evidence type="ECO:0000313" key="7">
    <source>
        <dbReference type="EMBL" id="VEU42239.1"/>
    </source>
</evidence>
<dbReference type="SMART" id="SM00173">
    <property type="entry name" value="RAS"/>
    <property type="match status" value="1"/>
</dbReference>
<dbReference type="InterPro" id="IPR027417">
    <property type="entry name" value="P-loop_NTPase"/>
</dbReference>
<dbReference type="PROSITE" id="PS51421">
    <property type="entry name" value="RAS"/>
    <property type="match status" value="1"/>
</dbReference>
<dbReference type="SMART" id="SM00175">
    <property type="entry name" value="RAB"/>
    <property type="match status" value="1"/>
</dbReference>
<dbReference type="InterPro" id="IPR005225">
    <property type="entry name" value="Small_GTP-bd"/>
</dbReference>
<dbReference type="Gene3D" id="3.40.50.300">
    <property type="entry name" value="P-loop containing nucleotide triphosphate hydrolases"/>
    <property type="match status" value="1"/>
</dbReference>
<evidence type="ECO:0000256" key="3">
    <source>
        <dbReference type="ARBA" id="ARBA00023134"/>
    </source>
</evidence>
<evidence type="ECO:0000256" key="5">
    <source>
        <dbReference type="ARBA" id="ARBA00023289"/>
    </source>
</evidence>
<evidence type="ECO:0000256" key="2">
    <source>
        <dbReference type="ARBA" id="ARBA00022741"/>
    </source>
</evidence>
<dbReference type="AlphaFoldDB" id="A0A448ZJL6"/>
<evidence type="ECO:0000256" key="6">
    <source>
        <dbReference type="SAM" id="MobiDB-lite"/>
    </source>
</evidence>
<dbReference type="OrthoDB" id="9989112at2759"/>
<reference evidence="7 8" key="1">
    <citation type="submission" date="2019-01" db="EMBL/GenBank/DDBJ databases">
        <authorList>
            <person name="Ferrante I. M."/>
        </authorList>
    </citation>
    <scope>NUCLEOTIDE SEQUENCE [LARGE SCALE GENOMIC DNA]</scope>
    <source>
        <strain evidence="7 8">B856</strain>
    </source>
</reference>
<dbReference type="SUPFAM" id="SSF52540">
    <property type="entry name" value="P-loop containing nucleoside triphosphate hydrolases"/>
    <property type="match status" value="1"/>
</dbReference>
<dbReference type="PANTHER" id="PTHR47977">
    <property type="entry name" value="RAS-RELATED PROTEIN RAB"/>
    <property type="match status" value="1"/>
</dbReference>
<dbReference type="CDD" id="cd01869">
    <property type="entry name" value="Rab1_Ypt1"/>
    <property type="match status" value="1"/>
</dbReference>
<dbReference type="PROSITE" id="PS51419">
    <property type="entry name" value="RAB"/>
    <property type="match status" value="1"/>
</dbReference>
<keyword evidence="2" id="KW-0547">Nucleotide-binding</keyword>
<dbReference type="PRINTS" id="PR00449">
    <property type="entry name" value="RASTRNSFRMNG"/>
</dbReference>
<dbReference type="Proteomes" id="UP000291116">
    <property type="component" value="Unassembled WGS sequence"/>
</dbReference>
<dbReference type="InterPro" id="IPR050227">
    <property type="entry name" value="Rab"/>
</dbReference>
<feature type="compositionally biased region" description="Basic and acidic residues" evidence="6">
    <location>
        <begin position="195"/>
        <end position="205"/>
    </location>
</feature>
<dbReference type="GO" id="GO:0003924">
    <property type="term" value="F:GTPase activity"/>
    <property type="evidence" value="ECO:0007669"/>
    <property type="project" value="InterPro"/>
</dbReference>
<dbReference type="SMART" id="SM00176">
    <property type="entry name" value="RAN"/>
    <property type="match status" value="1"/>
</dbReference>
<keyword evidence="3" id="KW-0342">GTP-binding</keyword>
<dbReference type="FunFam" id="3.40.50.300:FF:001447">
    <property type="entry name" value="Ras-related protein Rab-1B"/>
    <property type="match status" value="1"/>
</dbReference>
<evidence type="ECO:0000256" key="1">
    <source>
        <dbReference type="ARBA" id="ARBA00006270"/>
    </source>
</evidence>
<gene>
    <name evidence="7" type="ORF">PSNMU_V1.4_AUG-EV-PASAV3_0091940</name>
</gene>
<name>A0A448ZJL6_9STRA</name>
<dbReference type="InterPro" id="IPR057289">
    <property type="entry name" value="Rab1/Ypt1"/>
</dbReference>
<dbReference type="InterPro" id="IPR001806">
    <property type="entry name" value="Small_GTPase"/>
</dbReference>
<organism evidence="7 8">
    <name type="scientific">Pseudo-nitzschia multistriata</name>
    <dbReference type="NCBI Taxonomy" id="183589"/>
    <lineage>
        <taxon>Eukaryota</taxon>
        <taxon>Sar</taxon>
        <taxon>Stramenopiles</taxon>
        <taxon>Ochrophyta</taxon>
        <taxon>Bacillariophyta</taxon>
        <taxon>Bacillariophyceae</taxon>
        <taxon>Bacillariophycidae</taxon>
        <taxon>Bacillariales</taxon>
        <taxon>Bacillariaceae</taxon>
        <taxon>Pseudo-nitzschia</taxon>
    </lineage>
</organism>
<protein>
    <submittedName>
        <fullName evidence="7">Uncharacterized protein</fullName>
    </submittedName>
</protein>
<dbReference type="NCBIfam" id="TIGR00231">
    <property type="entry name" value="small_GTP"/>
    <property type="match status" value="1"/>
</dbReference>
<dbReference type="GO" id="GO:0005525">
    <property type="term" value="F:GTP binding"/>
    <property type="evidence" value="ECO:0007669"/>
    <property type="project" value="UniProtKB-KW"/>
</dbReference>
<dbReference type="PROSITE" id="PS51420">
    <property type="entry name" value="RHO"/>
    <property type="match status" value="1"/>
</dbReference>
<dbReference type="EMBL" id="CAACVS010000427">
    <property type="protein sequence ID" value="VEU42239.1"/>
    <property type="molecule type" value="Genomic_DNA"/>
</dbReference>
<dbReference type="SMART" id="SM00174">
    <property type="entry name" value="RHO"/>
    <property type="match status" value="1"/>
</dbReference>
<proteinExistence type="inferred from homology"/>
<dbReference type="Pfam" id="PF00071">
    <property type="entry name" value="Ras"/>
    <property type="match status" value="1"/>
</dbReference>
<keyword evidence="4" id="KW-0449">Lipoprotein</keyword>
<feature type="region of interest" description="Disordered" evidence="6">
    <location>
        <begin position="180"/>
        <end position="205"/>
    </location>
</feature>
<accession>A0A448ZJL6</accession>